<evidence type="ECO:0000256" key="6">
    <source>
        <dbReference type="ARBA" id="ARBA00022884"/>
    </source>
</evidence>
<feature type="domain" description="Ribosomal RNA adenine methylase transferase N-terminal" evidence="13">
    <location>
        <begin position="9"/>
        <end position="228"/>
    </location>
</feature>
<dbReference type="InterPro" id="IPR029063">
    <property type="entry name" value="SAM-dependent_MTases_sf"/>
</dbReference>
<dbReference type="OMA" id="IFEVPWT"/>
<sequence>RHFIVDPDLAKLVTQHLQPDNATTIIFDCNPGPGVLTRTLLNSGIQKVVALEGEKFFLPELQDLEIQLDGQLEVVHCDFFKLDPIGSGNLKPPAMFTDKLFTDLGISEASWTDDIPVKVVGMLPLRNERGMLLKMVYALFERLSFYRYGRIELNLFISEKEYLKLTSRPGDMMNYRAFSVLWQMACDIELLHKESWESFVTSSRRSVRSPKNKLPNDNLCLVRLRPRADLFSAGLTPSNASTLLMMVKQCLAKRKVKLIDRLNSLWSPDSGSKLLAEMGMQEDILTGHVYPEEYLRLFQLMDKSQEFTQSWLYEEILENTQR</sequence>
<evidence type="ECO:0000313" key="15">
    <source>
        <dbReference type="Proteomes" id="UP000007303"/>
    </source>
</evidence>
<evidence type="ECO:0000256" key="2">
    <source>
        <dbReference type="ARBA" id="ARBA00022552"/>
    </source>
</evidence>
<dbReference type="SMART" id="SM00650">
    <property type="entry name" value="rADc"/>
    <property type="match status" value="1"/>
</dbReference>
<evidence type="ECO:0000313" key="14">
    <source>
        <dbReference type="Ensembl" id="ENSTNIP00000020850.1"/>
    </source>
</evidence>
<dbReference type="InParanoid" id="H3DK04"/>
<accession>H3DK04</accession>
<evidence type="ECO:0000256" key="4">
    <source>
        <dbReference type="ARBA" id="ARBA00022679"/>
    </source>
</evidence>
<evidence type="ECO:0000256" key="9">
    <source>
        <dbReference type="ARBA" id="ARBA00023128"/>
    </source>
</evidence>
<dbReference type="STRING" id="99883.ENSTNIP00000020850"/>
<evidence type="ECO:0000256" key="12">
    <source>
        <dbReference type="RuleBase" id="RU362106"/>
    </source>
</evidence>
<dbReference type="Ensembl" id="ENSTNIT00000021083.1">
    <property type="protein sequence ID" value="ENSTNIP00000020850.1"/>
    <property type="gene ID" value="ENSTNIG00000017700.1"/>
</dbReference>
<dbReference type="PIRSF" id="PIRSF027833">
    <property type="entry name" value="MtTFB2"/>
    <property type="match status" value="1"/>
</dbReference>
<dbReference type="EC" id="2.1.1.-" evidence="12"/>
<dbReference type="Pfam" id="PF00398">
    <property type="entry name" value="RrnaAD"/>
    <property type="match status" value="1"/>
</dbReference>
<dbReference type="AlphaFoldDB" id="H3DK04"/>
<feature type="binding site" evidence="11">
    <location>
        <position position="78"/>
    </location>
    <ligand>
        <name>S-adenosyl-L-methionine</name>
        <dbReference type="ChEBI" id="CHEBI:59789"/>
    </ligand>
</feature>
<name>H3DK04_TETNG</name>
<protein>
    <recommendedName>
        <fullName evidence="12">rRNA adenine N(6)-methyltransferase</fullName>
        <ecNumber evidence="12">2.1.1.-</ecNumber>
    </recommendedName>
</protein>
<comment type="subcellular location">
    <subcellularLocation>
        <location evidence="1">Mitochondrion</location>
    </subcellularLocation>
</comment>
<keyword evidence="10" id="KW-0804">Transcription</keyword>
<keyword evidence="2 12" id="KW-0698">rRNA processing</keyword>
<dbReference type="GO" id="GO:0005759">
    <property type="term" value="C:mitochondrial matrix"/>
    <property type="evidence" value="ECO:0007669"/>
    <property type="project" value="TreeGrafter"/>
</dbReference>
<dbReference type="GO" id="GO:0000179">
    <property type="term" value="F:rRNA (adenine-N6,N6-)-dimethyltransferase activity"/>
    <property type="evidence" value="ECO:0007669"/>
    <property type="project" value="UniProtKB-UniRule"/>
</dbReference>
<keyword evidence="5 11" id="KW-0949">S-adenosyl-L-methionine</keyword>
<dbReference type="InterPro" id="IPR001737">
    <property type="entry name" value="KsgA/Erm"/>
</dbReference>
<keyword evidence="7" id="KW-0809">Transit peptide</keyword>
<organism evidence="14 15">
    <name type="scientific">Tetraodon nigroviridis</name>
    <name type="common">Spotted green pufferfish</name>
    <name type="synonym">Chelonodon nigroviridis</name>
    <dbReference type="NCBI Taxonomy" id="99883"/>
    <lineage>
        <taxon>Eukaryota</taxon>
        <taxon>Metazoa</taxon>
        <taxon>Chordata</taxon>
        <taxon>Craniata</taxon>
        <taxon>Vertebrata</taxon>
        <taxon>Euteleostomi</taxon>
        <taxon>Actinopterygii</taxon>
        <taxon>Neopterygii</taxon>
        <taxon>Teleostei</taxon>
        <taxon>Neoteleostei</taxon>
        <taxon>Acanthomorphata</taxon>
        <taxon>Eupercaria</taxon>
        <taxon>Tetraodontiformes</taxon>
        <taxon>Tetradontoidea</taxon>
        <taxon>Tetraodontidae</taxon>
        <taxon>Tetraodon</taxon>
    </lineage>
</organism>
<evidence type="ECO:0000256" key="3">
    <source>
        <dbReference type="ARBA" id="ARBA00022603"/>
    </source>
</evidence>
<dbReference type="InterPro" id="IPR020598">
    <property type="entry name" value="rRNA_Ade_methylase_Trfase_N"/>
</dbReference>
<feature type="binding site" evidence="11">
    <location>
        <position position="52"/>
    </location>
    <ligand>
        <name>S-adenosyl-L-methionine</name>
        <dbReference type="ChEBI" id="CHEBI:59789"/>
    </ligand>
</feature>
<proteinExistence type="inferred from homology"/>
<evidence type="ECO:0000256" key="11">
    <source>
        <dbReference type="PROSITE-ProRule" id="PRU01026"/>
    </source>
</evidence>
<reference evidence="15" key="1">
    <citation type="journal article" date="2004" name="Nature">
        <title>Genome duplication in the teleost fish Tetraodon nigroviridis reveals the early vertebrate proto-karyotype.</title>
        <authorList>
            <person name="Jaillon O."/>
            <person name="Aury J.-M."/>
            <person name="Brunet F."/>
            <person name="Petit J.-L."/>
            <person name="Stange-Thomann N."/>
            <person name="Mauceli E."/>
            <person name="Bouneau L."/>
            <person name="Fischer C."/>
            <person name="Ozouf-Costaz C."/>
            <person name="Bernot A."/>
            <person name="Nicaud S."/>
            <person name="Jaffe D."/>
            <person name="Fisher S."/>
            <person name="Lutfalla G."/>
            <person name="Dossat C."/>
            <person name="Segurens B."/>
            <person name="Dasilva C."/>
            <person name="Salanoubat M."/>
            <person name="Levy M."/>
            <person name="Boudet N."/>
            <person name="Castellano S."/>
            <person name="Anthouard V."/>
            <person name="Jubin C."/>
            <person name="Castelli V."/>
            <person name="Katinka M."/>
            <person name="Vacherie B."/>
            <person name="Biemont C."/>
            <person name="Skalli Z."/>
            <person name="Cattolico L."/>
            <person name="Poulain J."/>
            <person name="De Berardinis V."/>
            <person name="Cruaud C."/>
            <person name="Duprat S."/>
            <person name="Brottier P."/>
            <person name="Coutanceau J.-P."/>
            <person name="Gouzy J."/>
            <person name="Parra G."/>
            <person name="Lardier G."/>
            <person name="Chapple C."/>
            <person name="McKernan K.J."/>
            <person name="McEwan P."/>
            <person name="Bosak S."/>
            <person name="Kellis M."/>
            <person name="Volff J.-N."/>
            <person name="Guigo R."/>
            <person name="Zody M.C."/>
            <person name="Mesirov J."/>
            <person name="Lindblad-Toh K."/>
            <person name="Birren B."/>
            <person name="Nusbaum C."/>
            <person name="Kahn D."/>
            <person name="Robinson-Rechavi M."/>
            <person name="Laudet V."/>
            <person name="Schachter V."/>
            <person name="Quetier F."/>
            <person name="Saurin W."/>
            <person name="Scarpelli C."/>
            <person name="Wincker P."/>
            <person name="Lander E.S."/>
            <person name="Weissenbach J."/>
            <person name="Roest Crollius H."/>
        </authorList>
    </citation>
    <scope>NUCLEOTIDE SEQUENCE [LARGE SCALE GENOMIC DNA]</scope>
</reference>
<keyword evidence="6 11" id="KW-0694">RNA-binding</keyword>
<dbReference type="PANTHER" id="PTHR11727">
    <property type="entry name" value="DIMETHYLADENOSINE TRANSFERASE"/>
    <property type="match status" value="1"/>
</dbReference>
<dbReference type="GO" id="GO:0006391">
    <property type="term" value="P:transcription initiation at mitochondrial promoter"/>
    <property type="evidence" value="ECO:0007669"/>
    <property type="project" value="TreeGrafter"/>
</dbReference>
<evidence type="ECO:0000256" key="10">
    <source>
        <dbReference type="ARBA" id="ARBA00023163"/>
    </source>
</evidence>
<evidence type="ECO:0000256" key="8">
    <source>
        <dbReference type="ARBA" id="ARBA00023015"/>
    </source>
</evidence>
<keyword evidence="8" id="KW-0805">Transcription regulation</keyword>
<comment type="similarity">
    <text evidence="11 12">Belongs to the class I-like SAM-binding methyltransferase superfamily. rRNA adenine N(6)-methyltransferase family.</text>
</comment>
<keyword evidence="4 11" id="KW-0808">Transferase</keyword>
<feature type="binding site" evidence="11">
    <location>
        <position position="4"/>
    </location>
    <ligand>
        <name>S-adenosyl-L-methionine</name>
        <dbReference type="ChEBI" id="CHEBI:59789"/>
    </ligand>
</feature>
<keyword evidence="3 11" id="KW-0489">Methyltransferase</keyword>
<dbReference type="SUPFAM" id="SSF53335">
    <property type="entry name" value="S-adenosyl-L-methionine-dependent methyltransferases"/>
    <property type="match status" value="1"/>
</dbReference>
<evidence type="ECO:0000256" key="5">
    <source>
        <dbReference type="ARBA" id="ARBA00022691"/>
    </source>
</evidence>
<comment type="caution">
    <text evidence="11">Lacks conserved residue(s) required for the propagation of feature annotation.</text>
</comment>
<evidence type="ECO:0000256" key="7">
    <source>
        <dbReference type="ARBA" id="ARBA00022946"/>
    </source>
</evidence>
<dbReference type="FunCoup" id="H3DK04">
    <property type="interactions" value="638"/>
</dbReference>
<evidence type="ECO:0000259" key="13">
    <source>
        <dbReference type="SMART" id="SM00650"/>
    </source>
</evidence>
<dbReference type="Gene3D" id="3.40.50.150">
    <property type="entry name" value="Vaccinia Virus protein VP39"/>
    <property type="match status" value="1"/>
</dbReference>
<dbReference type="PANTHER" id="PTHR11727:SF13">
    <property type="entry name" value="DIMETHYLADENOSINE TRANSFERASE 2, MITOCHONDRIAL"/>
    <property type="match status" value="1"/>
</dbReference>
<evidence type="ECO:0000256" key="1">
    <source>
        <dbReference type="ARBA" id="ARBA00004173"/>
    </source>
</evidence>
<keyword evidence="15" id="KW-1185">Reference proteome</keyword>
<feature type="binding site" evidence="11">
    <location>
        <position position="2"/>
    </location>
    <ligand>
        <name>S-adenosyl-L-methionine</name>
        <dbReference type="ChEBI" id="CHEBI:59789"/>
    </ligand>
</feature>
<dbReference type="GO" id="GO:0003723">
    <property type="term" value="F:RNA binding"/>
    <property type="evidence" value="ECO:0007669"/>
    <property type="project" value="UniProtKB-UniRule"/>
</dbReference>
<reference evidence="14" key="3">
    <citation type="submission" date="2025-09" db="UniProtKB">
        <authorList>
            <consortium name="Ensembl"/>
        </authorList>
    </citation>
    <scope>IDENTIFICATION</scope>
</reference>
<keyword evidence="9" id="KW-0496">Mitochondrion</keyword>
<dbReference type="Proteomes" id="UP000007303">
    <property type="component" value="Unassembled WGS sequence"/>
</dbReference>
<dbReference type="GO" id="GO:0034246">
    <property type="term" value="F:mitochondrial transcription factor activity"/>
    <property type="evidence" value="ECO:0007669"/>
    <property type="project" value="TreeGrafter"/>
</dbReference>
<dbReference type="HOGENOM" id="CLU_051778_0_0_1"/>
<dbReference type="GeneTree" id="ENSGT00950000183142"/>
<reference evidence="14" key="2">
    <citation type="submission" date="2025-08" db="UniProtKB">
        <authorList>
            <consortium name="Ensembl"/>
        </authorList>
    </citation>
    <scope>IDENTIFICATION</scope>
</reference>
<dbReference type="PROSITE" id="PS51689">
    <property type="entry name" value="SAM_RNA_A_N6_MT"/>
    <property type="match status" value="1"/>
</dbReference>